<dbReference type="Proteomes" id="UP000177025">
    <property type="component" value="Unassembled WGS sequence"/>
</dbReference>
<feature type="domain" description="PD-(D/E)XK endonuclease-like" evidence="1">
    <location>
        <begin position="42"/>
        <end position="86"/>
    </location>
</feature>
<comment type="caution">
    <text evidence="2">The sequence shown here is derived from an EMBL/GenBank/DDBJ whole genome shotgun (WGS) entry which is preliminary data.</text>
</comment>
<accession>A0A1F4UDC3</accession>
<dbReference type="Pfam" id="PF12705">
    <property type="entry name" value="PDDEXK_1"/>
    <property type="match status" value="1"/>
</dbReference>
<dbReference type="EMBL" id="MEUM01000045">
    <property type="protein sequence ID" value="OGC42924.1"/>
    <property type="molecule type" value="Genomic_DNA"/>
</dbReference>
<evidence type="ECO:0000313" key="2">
    <source>
        <dbReference type="EMBL" id="OGC42924.1"/>
    </source>
</evidence>
<dbReference type="AlphaFoldDB" id="A0A1F4UDC3"/>
<proteinExistence type="predicted"/>
<evidence type="ECO:0000259" key="1">
    <source>
        <dbReference type="Pfam" id="PF12705"/>
    </source>
</evidence>
<organism evidence="2 3">
    <name type="scientific">candidate division WOR-3 bacterium RBG_13_43_14</name>
    <dbReference type="NCBI Taxonomy" id="1802590"/>
    <lineage>
        <taxon>Bacteria</taxon>
        <taxon>Bacteria division WOR-3</taxon>
    </lineage>
</organism>
<evidence type="ECO:0000313" key="3">
    <source>
        <dbReference type="Proteomes" id="UP000177025"/>
    </source>
</evidence>
<dbReference type="InterPro" id="IPR038726">
    <property type="entry name" value="PDDEXK_AddAB-type"/>
</dbReference>
<protein>
    <recommendedName>
        <fullName evidence="1">PD-(D/E)XK endonuclease-like domain-containing protein</fullName>
    </recommendedName>
</protein>
<sequence>MLFRDRYRDVPPEKINCSIMLLGGRAVEEKFLFKPGSAVMDRAGIYDRLTQAVIRLIEEINDPDIDLEPTSQPDENCPECPYQTICGQQWISRKY</sequence>
<reference evidence="2 3" key="1">
    <citation type="journal article" date="2016" name="Nat. Commun.">
        <title>Thousands of microbial genomes shed light on interconnected biogeochemical processes in an aquifer system.</title>
        <authorList>
            <person name="Anantharaman K."/>
            <person name="Brown C.T."/>
            <person name="Hug L.A."/>
            <person name="Sharon I."/>
            <person name="Castelle C.J."/>
            <person name="Probst A.J."/>
            <person name="Thomas B.C."/>
            <person name="Singh A."/>
            <person name="Wilkins M.J."/>
            <person name="Karaoz U."/>
            <person name="Brodie E.L."/>
            <person name="Williams K.H."/>
            <person name="Hubbard S.S."/>
            <person name="Banfield J.F."/>
        </authorList>
    </citation>
    <scope>NUCLEOTIDE SEQUENCE [LARGE SCALE GENOMIC DNA]</scope>
</reference>
<gene>
    <name evidence="2" type="ORF">A2Y85_03150</name>
</gene>
<name>A0A1F4UDC3_UNCW3</name>